<keyword evidence="3 12" id="KW-0479">Metal-binding</keyword>
<dbReference type="SMART" id="SM00487">
    <property type="entry name" value="DEXDc"/>
    <property type="match status" value="1"/>
</dbReference>
<feature type="binding site" evidence="12">
    <location>
        <position position="557"/>
    </location>
    <ligand>
        <name>Zn(2+)</name>
        <dbReference type="ChEBI" id="CHEBI:29105"/>
        <label>1</label>
    </ligand>
</feature>
<comment type="similarity">
    <text evidence="12">Belongs to the helicase family. PriA subfamily.</text>
</comment>
<keyword evidence="2 12" id="KW-0235">DNA replication</keyword>
<evidence type="ECO:0000256" key="7">
    <source>
        <dbReference type="ARBA" id="ARBA00022833"/>
    </source>
</evidence>
<dbReference type="PANTHER" id="PTHR30580:SF0">
    <property type="entry name" value="PRIMOSOMAL PROTEIN N"/>
    <property type="match status" value="1"/>
</dbReference>
<dbReference type="EMBL" id="DRLD01000068">
    <property type="protein sequence ID" value="HED09522.1"/>
    <property type="molecule type" value="Genomic_DNA"/>
</dbReference>
<dbReference type="InterPro" id="IPR011545">
    <property type="entry name" value="DEAD/DEAH_box_helicase_dom"/>
</dbReference>
<keyword evidence="6 12" id="KW-0347">Helicase</keyword>
<evidence type="ECO:0000256" key="12">
    <source>
        <dbReference type="HAMAP-Rule" id="MF_00983"/>
    </source>
</evidence>
<dbReference type="NCBIfam" id="TIGR00595">
    <property type="entry name" value="priA"/>
    <property type="match status" value="1"/>
</dbReference>
<dbReference type="Pfam" id="PF00271">
    <property type="entry name" value="Helicase_C"/>
    <property type="match status" value="1"/>
</dbReference>
<dbReference type="Gene3D" id="3.40.50.300">
    <property type="entry name" value="P-loop containing nucleotide triphosphate hydrolases"/>
    <property type="match status" value="2"/>
</dbReference>
<protein>
    <recommendedName>
        <fullName evidence="12">Replication restart protein PriA</fullName>
    </recommendedName>
    <alternativeName>
        <fullName evidence="12">ATP-dependent DNA helicase PriA</fullName>
        <ecNumber evidence="12">5.6.2.4</ecNumber>
    </alternativeName>
    <alternativeName>
        <fullName evidence="12">DNA 3'-5' helicase PriA</fullName>
    </alternativeName>
</protein>
<dbReference type="GO" id="GO:1990077">
    <property type="term" value="C:primosome complex"/>
    <property type="evidence" value="ECO:0007669"/>
    <property type="project" value="UniProtKB-UniRule"/>
</dbReference>
<evidence type="ECO:0000259" key="13">
    <source>
        <dbReference type="PROSITE" id="PS51192"/>
    </source>
</evidence>
<dbReference type="InterPro" id="IPR042115">
    <property type="entry name" value="PriA_3primeBD_sf"/>
</dbReference>
<dbReference type="InterPro" id="IPR041222">
    <property type="entry name" value="PriA_3primeBD"/>
</dbReference>
<evidence type="ECO:0000256" key="4">
    <source>
        <dbReference type="ARBA" id="ARBA00022741"/>
    </source>
</evidence>
<dbReference type="PROSITE" id="PS51194">
    <property type="entry name" value="HELICASE_CTER"/>
    <property type="match status" value="1"/>
</dbReference>
<keyword evidence="4 12" id="KW-0547">Nucleotide-binding</keyword>
<comment type="caution">
    <text evidence="15">The sequence shown here is derived from an EMBL/GenBank/DDBJ whole genome shotgun (WGS) entry which is preliminary data.</text>
</comment>
<evidence type="ECO:0000313" key="15">
    <source>
        <dbReference type="EMBL" id="HED09522.1"/>
    </source>
</evidence>
<dbReference type="FunFam" id="3.40.50.300:FF:000489">
    <property type="entry name" value="Primosome assembly protein PriA"/>
    <property type="match status" value="1"/>
</dbReference>
<dbReference type="AlphaFoldDB" id="A0A7V1PTN8"/>
<keyword evidence="1 12" id="KW-0639">Primosome</keyword>
<accession>A0A7V1PTN8</accession>
<dbReference type="Pfam" id="PF17764">
    <property type="entry name" value="PriA_3primeBD"/>
    <property type="match status" value="1"/>
</dbReference>
<comment type="catalytic activity">
    <reaction evidence="12">
        <text>Couples ATP hydrolysis with the unwinding of duplex DNA by translocating in the 3'-5' direction.</text>
        <dbReference type="EC" id="5.6.2.4"/>
    </reaction>
</comment>
<dbReference type="GO" id="GO:0043138">
    <property type="term" value="F:3'-5' DNA helicase activity"/>
    <property type="evidence" value="ECO:0007669"/>
    <property type="project" value="UniProtKB-EC"/>
</dbReference>
<name>A0A7V1PTN8_CALAY</name>
<dbReference type="GO" id="GO:0006269">
    <property type="term" value="P:DNA replication, synthesis of primer"/>
    <property type="evidence" value="ECO:0007669"/>
    <property type="project" value="UniProtKB-KW"/>
</dbReference>
<evidence type="ECO:0000256" key="1">
    <source>
        <dbReference type="ARBA" id="ARBA00022515"/>
    </source>
</evidence>
<feature type="binding site" evidence="12">
    <location>
        <position position="523"/>
    </location>
    <ligand>
        <name>Zn(2+)</name>
        <dbReference type="ChEBI" id="CHEBI:29105"/>
        <label>2</label>
    </ligand>
</feature>
<evidence type="ECO:0000256" key="11">
    <source>
        <dbReference type="ARBA" id="ARBA00048988"/>
    </source>
</evidence>
<gene>
    <name evidence="12 15" type="primary">priA</name>
    <name evidence="15" type="ORF">ENJ10_02445</name>
</gene>
<dbReference type="PANTHER" id="PTHR30580">
    <property type="entry name" value="PRIMOSOMAL PROTEIN N"/>
    <property type="match status" value="1"/>
</dbReference>
<dbReference type="InterPro" id="IPR001650">
    <property type="entry name" value="Helicase_C-like"/>
</dbReference>
<proteinExistence type="inferred from homology"/>
<feature type="binding site" evidence="12">
    <location>
        <position position="517"/>
    </location>
    <ligand>
        <name>Zn(2+)</name>
        <dbReference type="ChEBI" id="CHEBI:29105"/>
        <label>1</label>
    </ligand>
</feature>
<dbReference type="GO" id="GO:0016787">
    <property type="term" value="F:hydrolase activity"/>
    <property type="evidence" value="ECO:0007669"/>
    <property type="project" value="UniProtKB-KW"/>
</dbReference>
<comment type="catalytic activity">
    <reaction evidence="11 12">
        <text>ATP + H2O = ADP + phosphate + H(+)</text>
        <dbReference type="Rhea" id="RHEA:13065"/>
        <dbReference type="ChEBI" id="CHEBI:15377"/>
        <dbReference type="ChEBI" id="CHEBI:15378"/>
        <dbReference type="ChEBI" id="CHEBI:30616"/>
        <dbReference type="ChEBI" id="CHEBI:43474"/>
        <dbReference type="ChEBI" id="CHEBI:456216"/>
        <dbReference type="EC" id="5.6.2.4"/>
    </reaction>
</comment>
<dbReference type="Gene3D" id="3.40.1440.60">
    <property type="entry name" value="PriA, 3(prime) DNA-binding domain"/>
    <property type="match status" value="1"/>
</dbReference>
<dbReference type="Pfam" id="PF18319">
    <property type="entry name" value="Zn_ribbon_PriA"/>
    <property type="match status" value="1"/>
</dbReference>
<dbReference type="Proteomes" id="UP000886005">
    <property type="component" value="Unassembled WGS sequence"/>
</dbReference>
<evidence type="ECO:0000256" key="6">
    <source>
        <dbReference type="ARBA" id="ARBA00022806"/>
    </source>
</evidence>
<dbReference type="InterPro" id="IPR027417">
    <property type="entry name" value="P-loop_NTPase"/>
</dbReference>
<dbReference type="FunFam" id="3.40.1440.60:FF:000001">
    <property type="entry name" value="Primosomal protein N"/>
    <property type="match status" value="1"/>
</dbReference>
<sequence>MPYVEVVFNLPIYHAFTYHIPETFSYISPGYRVLVPFGKRTLTGIVVNVLEKTSYSSVKPILDVLDDKPLVRPDTMALARWISAYYMAPLGQTLQLAIPKGLEAHDQENLFLVEEDPGVSLPERQKELYMLIGENPGKSKSYYRKKMGTGSFYAVLRALEKKGLVYSVEEHKNARVSALIRKCVFIPGDLEELIEKDEHFKRYLEKKPHVASFLKQHKNEDILVSDFLKETRMARATLHKMAGNKLVMLVDKVIERKPEINYHEEEKEIFLTAQQKNVIGAVCRGLEAEEYRSFLLYGITGSGKTVVYIEILKRVLAAGRKAIILIPEIALTPQTVSRFQKAFDRNIAIFHSKMSVGERFDAWQACYSGQVSIVIGPRSALFAPMENIGLIVVDEEHEQSYKQTDSVPGYNARDVALYLGRMHKAHVVLGSATPSFESFYNARRGKHVLLKMMERANKMPLPTIHLVDMRKEKSAKGRPVFSRFLLEQMDIRITRGEQVILLQNRRGYASFQQCLNCGFIVKCAECDVTLTYHSYDHSLRCHYCGFKTPASAHCPNCGSKDIEYKGAGTQQLQQELERIYPGMPVLRMDQDTTRGKNSYERILDAFRQGRAPVLLGTQMISKGLDFPNVTLVGVISADVGLAVPDFRSSEKVFQLLAQVAGRSGRAEKEGEVVVQSFQTDHYAIQFARTHNYEGFYEEEIKHRENYKYPPFYRLIVVTVSAADFKDAINISRQIGIPLRRHLKPYAGVIGPAPAALSRLRNMYRWQITIKIDPAQDVSGKRTKRILHDVVQSYRDKKHAHVNISIDVDPLFAV</sequence>
<evidence type="ECO:0000256" key="3">
    <source>
        <dbReference type="ARBA" id="ARBA00022723"/>
    </source>
</evidence>
<dbReference type="PROSITE" id="PS51192">
    <property type="entry name" value="HELICASE_ATP_BIND_1"/>
    <property type="match status" value="1"/>
</dbReference>
<feature type="binding site" evidence="12">
    <location>
        <position position="514"/>
    </location>
    <ligand>
        <name>Zn(2+)</name>
        <dbReference type="ChEBI" id="CHEBI:29105"/>
        <label>1</label>
    </ligand>
</feature>
<dbReference type="Pfam" id="PF00270">
    <property type="entry name" value="DEAD"/>
    <property type="match status" value="1"/>
</dbReference>
<feature type="binding site" evidence="12">
    <location>
        <position position="526"/>
    </location>
    <ligand>
        <name>Zn(2+)</name>
        <dbReference type="ChEBI" id="CHEBI:29105"/>
        <label>2</label>
    </ligand>
</feature>
<dbReference type="InterPro" id="IPR005259">
    <property type="entry name" value="PriA"/>
</dbReference>
<evidence type="ECO:0000256" key="2">
    <source>
        <dbReference type="ARBA" id="ARBA00022705"/>
    </source>
</evidence>
<dbReference type="GO" id="GO:0006270">
    <property type="term" value="P:DNA replication initiation"/>
    <property type="evidence" value="ECO:0007669"/>
    <property type="project" value="TreeGrafter"/>
</dbReference>
<feature type="binding site" evidence="12">
    <location>
        <position position="541"/>
    </location>
    <ligand>
        <name>Zn(2+)</name>
        <dbReference type="ChEBI" id="CHEBI:29105"/>
        <label>2</label>
    </ligand>
</feature>
<comment type="subunit">
    <text evidence="12">Component of the replication restart primosome.</text>
</comment>
<dbReference type="SMART" id="SM00490">
    <property type="entry name" value="HELICc"/>
    <property type="match status" value="1"/>
</dbReference>
<dbReference type="HAMAP" id="MF_00983">
    <property type="entry name" value="PriA"/>
    <property type="match status" value="1"/>
</dbReference>
<keyword evidence="9 12" id="KW-0238">DNA-binding</keyword>
<keyword evidence="8 12" id="KW-0067">ATP-binding</keyword>
<keyword evidence="5 12" id="KW-0378">Hydrolase</keyword>
<dbReference type="CDD" id="cd17929">
    <property type="entry name" value="DEXHc_priA"/>
    <property type="match status" value="1"/>
</dbReference>
<evidence type="ECO:0000256" key="9">
    <source>
        <dbReference type="ARBA" id="ARBA00023125"/>
    </source>
</evidence>
<feature type="binding site" evidence="12">
    <location>
        <position position="554"/>
    </location>
    <ligand>
        <name>Zn(2+)</name>
        <dbReference type="ChEBI" id="CHEBI:29105"/>
        <label>1</label>
    </ligand>
</feature>
<keyword evidence="7 12" id="KW-0862">Zinc</keyword>
<evidence type="ECO:0000256" key="10">
    <source>
        <dbReference type="ARBA" id="ARBA00023235"/>
    </source>
</evidence>
<evidence type="ECO:0000256" key="8">
    <source>
        <dbReference type="ARBA" id="ARBA00022840"/>
    </source>
</evidence>
<feature type="domain" description="Helicase ATP-binding" evidence="13">
    <location>
        <begin position="285"/>
        <end position="452"/>
    </location>
</feature>
<dbReference type="GO" id="GO:0003677">
    <property type="term" value="F:DNA binding"/>
    <property type="evidence" value="ECO:0007669"/>
    <property type="project" value="UniProtKB-UniRule"/>
</dbReference>
<dbReference type="CDD" id="cd18804">
    <property type="entry name" value="SF2_C_priA"/>
    <property type="match status" value="1"/>
</dbReference>
<dbReference type="GO" id="GO:0006302">
    <property type="term" value="P:double-strand break repair"/>
    <property type="evidence" value="ECO:0007669"/>
    <property type="project" value="InterPro"/>
</dbReference>
<keyword evidence="10 12" id="KW-0413">Isomerase</keyword>
<organism evidence="15">
    <name type="scientific">Caldithrix abyssi</name>
    <dbReference type="NCBI Taxonomy" id="187145"/>
    <lineage>
        <taxon>Bacteria</taxon>
        <taxon>Pseudomonadati</taxon>
        <taxon>Calditrichota</taxon>
        <taxon>Calditrichia</taxon>
        <taxon>Calditrichales</taxon>
        <taxon>Calditrichaceae</taxon>
        <taxon>Caldithrix</taxon>
    </lineage>
</organism>
<dbReference type="InterPro" id="IPR040498">
    <property type="entry name" value="PriA_CRR"/>
</dbReference>
<dbReference type="Pfam" id="PF18074">
    <property type="entry name" value="PriA_C"/>
    <property type="match status" value="1"/>
</dbReference>
<comment type="function">
    <text evidence="12">Initiates the restart of stalled replication forks, which reloads the replicative helicase on sites other than the origin of replication. Recognizes and binds to abandoned replication forks and remodels them to uncover a helicase loading site. Promotes assembly of the primosome at these replication forks.</text>
</comment>
<feature type="domain" description="Helicase C-terminal" evidence="14">
    <location>
        <begin position="527"/>
        <end position="703"/>
    </location>
</feature>
<evidence type="ECO:0000259" key="14">
    <source>
        <dbReference type="PROSITE" id="PS51194"/>
    </source>
</evidence>
<dbReference type="GO" id="GO:0006310">
    <property type="term" value="P:DNA recombination"/>
    <property type="evidence" value="ECO:0007669"/>
    <property type="project" value="InterPro"/>
</dbReference>
<reference evidence="15" key="1">
    <citation type="journal article" date="2020" name="mSystems">
        <title>Genome- and Community-Level Interaction Insights into Carbon Utilization and Element Cycling Functions of Hydrothermarchaeota in Hydrothermal Sediment.</title>
        <authorList>
            <person name="Zhou Z."/>
            <person name="Liu Y."/>
            <person name="Xu W."/>
            <person name="Pan J."/>
            <person name="Luo Z.H."/>
            <person name="Li M."/>
        </authorList>
    </citation>
    <scope>NUCLEOTIDE SEQUENCE [LARGE SCALE GENOMIC DNA]</scope>
    <source>
        <strain evidence="15">HyVt-456</strain>
    </source>
</reference>
<comment type="cofactor">
    <cofactor evidence="12">
        <name>Zn(2+)</name>
        <dbReference type="ChEBI" id="CHEBI:29105"/>
    </cofactor>
    <text evidence="12">Binds 2 zinc ions per subunit.</text>
</comment>
<dbReference type="InterPro" id="IPR014001">
    <property type="entry name" value="Helicase_ATP-bd"/>
</dbReference>
<dbReference type="GO" id="GO:0005524">
    <property type="term" value="F:ATP binding"/>
    <property type="evidence" value="ECO:0007669"/>
    <property type="project" value="UniProtKB-UniRule"/>
</dbReference>
<feature type="binding site" evidence="12">
    <location>
        <position position="544"/>
    </location>
    <ligand>
        <name>Zn(2+)</name>
        <dbReference type="ChEBI" id="CHEBI:29105"/>
        <label>2</label>
    </ligand>
</feature>
<dbReference type="GO" id="GO:0008270">
    <property type="term" value="F:zinc ion binding"/>
    <property type="evidence" value="ECO:0007669"/>
    <property type="project" value="UniProtKB-UniRule"/>
</dbReference>
<dbReference type="EC" id="5.6.2.4" evidence="12"/>
<dbReference type="NCBIfam" id="NF004066">
    <property type="entry name" value="PRK05580.1-3"/>
    <property type="match status" value="1"/>
</dbReference>
<dbReference type="InterPro" id="IPR041236">
    <property type="entry name" value="PriA_C"/>
</dbReference>
<dbReference type="SUPFAM" id="SSF52540">
    <property type="entry name" value="P-loop containing nucleoside triphosphate hydrolases"/>
    <property type="match status" value="2"/>
</dbReference>
<evidence type="ECO:0000256" key="5">
    <source>
        <dbReference type="ARBA" id="ARBA00022801"/>
    </source>
</evidence>